<feature type="region of interest" description="Disordered" evidence="1">
    <location>
        <begin position="160"/>
        <end position="214"/>
    </location>
</feature>
<evidence type="ECO:0000256" key="1">
    <source>
        <dbReference type="SAM" id="MobiDB-lite"/>
    </source>
</evidence>
<gene>
    <name evidence="2" type="ORF">MN116_000313</name>
</gene>
<feature type="region of interest" description="Disordered" evidence="1">
    <location>
        <begin position="251"/>
        <end position="283"/>
    </location>
</feature>
<protein>
    <submittedName>
        <fullName evidence="2">Uncharacterized protein</fullName>
    </submittedName>
</protein>
<dbReference type="AlphaFoldDB" id="A0AAE1Z5E1"/>
<organism evidence="2 3">
    <name type="scientific">Schistosoma mekongi</name>
    <name type="common">Parasitic worm</name>
    <dbReference type="NCBI Taxonomy" id="38744"/>
    <lineage>
        <taxon>Eukaryota</taxon>
        <taxon>Metazoa</taxon>
        <taxon>Spiralia</taxon>
        <taxon>Lophotrochozoa</taxon>
        <taxon>Platyhelminthes</taxon>
        <taxon>Trematoda</taxon>
        <taxon>Digenea</taxon>
        <taxon>Strigeidida</taxon>
        <taxon>Schistosomatoidea</taxon>
        <taxon>Schistosomatidae</taxon>
        <taxon>Schistosoma</taxon>
    </lineage>
</organism>
<keyword evidence="3" id="KW-1185">Reference proteome</keyword>
<dbReference type="Proteomes" id="UP001292079">
    <property type="component" value="Unassembled WGS sequence"/>
</dbReference>
<feature type="compositionally biased region" description="Basic residues" evidence="1">
    <location>
        <begin position="166"/>
        <end position="180"/>
    </location>
</feature>
<evidence type="ECO:0000313" key="3">
    <source>
        <dbReference type="Proteomes" id="UP001292079"/>
    </source>
</evidence>
<sequence>MNGDISRIPIQSLSAVFSLTDIIPEFPLPAPLHSASSAETLLHDSRISIDAFRCLRFGHDRLVGCLSEALRSVCTNNIDFKEGFASDIIKTHLLPEPLVSSLRKLPNFEQKRGFCGLSYESFNPVNVSTAHKVLPGLWCSSLDQPVSTELSLCPNSFGEQIESPNKQKKKRKKKKRKRYNSGKASGTEGESNATTAAASGVTTPSKFEDNSLSPTSTYNIVKVNVDTKKLSLKISKRPTNDGSQPVFMVEQLDGGLNKKEKKKKRNREQNRAHPSHHGAHSKFDYHPSPVKMHVQQNELSVDLTLQTHNIPTSNNSLSTVTPSENCESSGLIPLTFTASSRQPLKDPQLDLSFITSEGLFGDLISANNLYQPPKSVPISSLPSTSAAIFDNEKVMASSNCVSSTHTHSFGTSQTNVFTTKPNMFYELLCSNNTTTTLKHIAHSVPNDLVTSNSSVSISLHNTMGSACNMMEFASSFLQNEIPSSNFSCNDLPLYVIFVTLM</sequence>
<comment type="caution">
    <text evidence="2">The sequence shown here is derived from an EMBL/GenBank/DDBJ whole genome shotgun (WGS) entry which is preliminary data.</text>
</comment>
<accession>A0AAE1Z5E1</accession>
<evidence type="ECO:0000313" key="2">
    <source>
        <dbReference type="EMBL" id="KAK4467488.1"/>
    </source>
</evidence>
<proteinExistence type="predicted"/>
<name>A0AAE1Z5E1_SCHME</name>
<dbReference type="EMBL" id="JALJAT010000037">
    <property type="protein sequence ID" value="KAK4467488.1"/>
    <property type="molecule type" value="Genomic_DNA"/>
</dbReference>
<reference evidence="2" key="1">
    <citation type="submission" date="2022-04" db="EMBL/GenBank/DDBJ databases">
        <authorList>
            <person name="Xu L."/>
            <person name="Lv Z."/>
        </authorList>
    </citation>
    <scope>NUCLEOTIDE SEQUENCE</scope>
    <source>
        <strain evidence="2">LV_2022a</strain>
    </source>
</reference>
<reference evidence="2" key="2">
    <citation type="journal article" date="2023" name="Infect Dis Poverty">
        <title>Chromosome-scale genome of the human blood fluke Schistosoma mekongi and its implications for public health.</title>
        <authorList>
            <person name="Zhou M."/>
            <person name="Xu L."/>
            <person name="Xu D."/>
            <person name="Chen W."/>
            <person name="Khan J."/>
            <person name="Hu Y."/>
            <person name="Huang H."/>
            <person name="Wei H."/>
            <person name="Zhang Y."/>
            <person name="Chusongsang P."/>
            <person name="Tanasarnprasert K."/>
            <person name="Hu X."/>
            <person name="Limpanont Y."/>
            <person name="Lv Z."/>
        </authorList>
    </citation>
    <scope>NUCLEOTIDE SEQUENCE</scope>
    <source>
        <strain evidence="2">LV_2022a</strain>
    </source>
</reference>
<feature type="compositionally biased region" description="Polar residues" evidence="1">
    <location>
        <begin position="182"/>
        <end position="214"/>
    </location>
</feature>